<name>A0ABR2VQE7_9FUNG</name>
<proteinExistence type="predicted"/>
<dbReference type="EMBL" id="JASJQH010008518">
    <property type="protein sequence ID" value="KAK9688297.1"/>
    <property type="molecule type" value="Genomic_DNA"/>
</dbReference>
<dbReference type="Pfam" id="PF00013">
    <property type="entry name" value="KH_1"/>
    <property type="match status" value="1"/>
</dbReference>
<evidence type="ECO:0000313" key="5">
    <source>
        <dbReference type="Proteomes" id="UP001479436"/>
    </source>
</evidence>
<dbReference type="PROSITE" id="PS50084">
    <property type="entry name" value="KH_TYPE_1"/>
    <property type="match status" value="1"/>
</dbReference>
<dbReference type="SMART" id="SM00322">
    <property type="entry name" value="KH"/>
    <property type="match status" value="3"/>
</dbReference>
<evidence type="ECO:0000259" key="3">
    <source>
        <dbReference type="SMART" id="SM00322"/>
    </source>
</evidence>
<protein>
    <recommendedName>
        <fullName evidence="3">K Homology domain-containing protein</fullName>
    </recommendedName>
</protein>
<dbReference type="InterPro" id="IPR004087">
    <property type="entry name" value="KH_dom"/>
</dbReference>
<feature type="domain" description="K Homology" evidence="3">
    <location>
        <begin position="406"/>
        <end position="472"/>
    </location>
</feature>
<dbReference type="SUPFAM" id="SSF54791">
    <property type="entry name" value="Eukaryotic type KH-domain (KH-domain type I)"/>
    <property type="match status" value="2"/>
</dbReference>
<sequence length="882" mass="99574">MDQASLAFCLTQPVVRSSLYDSVEFLGLPLNKLNVLCDRVVENCAYQLQSSTLDNNNCDLMSPNKQSHYVVFLSGPSLQVISAQRSILKKYPSEASVLYKFICNDTLASDGVVKSEFHRKIEDIMRLRNVIIEFPDSDTRSDSTHSQLNSVYISIQGKPDDVEGARIELVTMIAAADGLHVEEFGMPTHLINIVCGVKKAFLKALEKETHTKIHLPRYYGNLLDTHSLDQHEGKILIVGEESNTVRAVESFLETARQAERTLITRQFPLQPRKLDWLPILKYQDLLNVMEDNGTSIIFPSANSKKSSITIYGQSEHEISRTIKGVTHMTSDVFSGWLWLENNIPSSQPIQLPAQHQLNELIFNICKTSGAEIKYQNYCFEISGQPDPLKDALKALEREFAFKLFQKECKTQIELASDHREFISGKKNGKVNKIMKITNVKIGFENSNEYTFFINVYSPQCSKTLSGLELLQEELPAELSFFVPEAYHKRIIGVGGKNIQRIMKQFGVYVKFSTAEEFTALGASVDSGDNVVARTPAKNVINLFNFKQAILDMIENGSKDKEWYSDPGFSTRAVSPHLMPSSLKPQARQESNYPHHSYDINEANNFSIAQETGVEEVHIRLSLVPKLMSIIESEYFEELTRQIKYEFNITLVASKEFPPLSMIHNSNELGSCTFVFQYERRDAQKLPQAQQLLADFLEASQTTSMAPVGFSVPSGNDPAPRRSSHSVSQPISDFRSTRDTRSYSLFDIDVGGVFESNTQRRNTYTSLNVSQYQQPQTINQSPYQHRRLSSTPLDRSISQSTPQSIGNIWNSHDGATMDDSPLQWLNNNVSRTHIKNNPKLNYWPESDQTHLQFQTPGPIPTNNSSGRGGRRGPSSFYSGYYGF</sequence>
<feature type="region of interest" description="Disordered" evidence="2">
    <location>
        <begin position="765"/>
        <end position="784"/>
    </location>
</feature>
<dbReference type="CDD" id="cd22453">
    <property type="entry name" value="KH-I_MUG60_like"/>
    <property type="match status" value="1"/>
</dbReference>
<reference evidence="4 5" key="1">
    <citation type="submission" date="2023-04" db="EMBL/GenBank/DDBJ databases">
        <title>Genome of Basidiobolus ranarum AG-B5.</title>
        <authorList>
            <person name="Stajich J.E."/>
            <person name="Carter-House D."/>
            <person name="Gryganskyi A."/>
        </authorList>
    </citation>
    <scope>NUCLEOTIDE SEQUENCE [LARGE SCALE GENOMIC DNA]</scope>
    <source>
        <strain evidence="4 5">AG-B5</strain>
    </source>
</reference>
<organism evidence="4 5">
    <name type="scientific">Basidiobolus ranarum</name>
    <dbReference type="NCBI Taxonomy" id="34480"/>
    <lineage>
        <taxon>Eukaryota</taxon>
        <taxon>Fungi</taxon>
        <taxon>Fungi incertae sedis</taxon>
        <taxon>Zoopagomycota</taxon>
        <taxon>Entomophthoromycotina</taxon>
        <taxon>Basidiobolomycetes</taxon>
        <taxon>Basidiobolales</taxon>
        <taxon>Basidiobolaceae</taxon>
        <taxon>Basidiobolus</taxon>
    </lineage>
</organism>
<dbReference type="InterPro" id="IPR004088">
    <property type="entry name" value="KH_dom_type_1"/>
</dbReference>
<accession>A0ABR2VQE7</accession>
<dbReference type="InterPro" id="IPR036612">
    <property type="entry name" value="KH_dom_type_1_sf"/>
</dbReference>
<evidence type="ECO:0000256" key="1">
    <source>
        <dbReference type="PROSITE-ProRule" id="PRU00117"/>
    </source>
</evidence>
<dbReference type="Gene3D" id="3.30.1370.10">
    <property type="entry name" value="K Homology domain, type 1"/>
    <property type="match status" value="1"/>
</dbReference>
<evidence type="ECO:0000256" key="2">
    <source>
        <dbReference type="SAM" id="MobiDB-lite"/>
    </source>
</evidence>
<feature type="region of interest" description="Disordered" evidence="2">
    <location>
        <begin position="709"/>
        <end position="734"/>
    </location>
</feature>
<keyword evidence="1" id="KW-0694">RNA-binding</keyword>
<feature type="domain" description="K Homology" evidence="3">
    <location>
        <begin position="474"/>
        <end position="554"/>
    </location>
</feature>
<dbReference type="Pfam" id="PF24563">
    <property type="entry name" value="KH_Mug60-KHD4"/>
    <property type="match status" value="1"/>
</dbReference>
<comment type="caution">
    <text evidence="4">The sequence shown here is derived from an EMBL/GenBank/DDBJ whole genome shotgun (WGS) entry which is preliminary data.</text>
</comment>
<evidence type="ECO:0000313" key="4">
    <source>
        <dbReference type="EMBL" id="KAK9688297.1"/>
    </source>
</evidence>
<feature type="region of interest" description="Disordered" evidence="2">
    <location>
        <begin position="854"/>
        <end position="882"/>
    </location>
</feature>
<keyword evidence="5" id="KW-1185">Reference proteome</keyword>
<dbReference type="Proteomes" id="UP001479436">
    <property type="component" value="Unassembled WGS sequence"/>
</dbReference>
<feature type="compositionally biased region" description="Low complexity" evidence="2">
    <location>
        <begin position="871"/>
        <end position="882"/>
    </location>
</feature>
<dbReference type="InterPro" id="IPR056553">
    <property type="entry name" value="KH_Mug60-KHD4"/>
</dbReference>
<feature type="domain" description="K Homology" evidence="3">
    <location>
        <begin position="178"/>
        <end position="256"/>
    </location>
</feature>
<gene>
    <name evidence="4" type="ORF">K7432_014451</name>
</gene>